<organism evidence="1 2">
    <name type="scientific">Enterococcus faecalis</name>
    <name type="common">Streptococcus faecalis</name>
    <dbReference type="NCBI Taxonomy" id="1351"/>
    <lineage>
        <taxon>Bacteria</taxon>
        <taxon>Bacillati</taxon>
        <taxon>Bacillota</taxon>
        <taxon>Bacilli</taxon>
        <taxon>Lactobacillales</taxon>
        <taxon>Enterococcaceae</taxon>
        <taxon>Enterococcus</taxon>
    </lineage>
</organism>
<evidence type="ECO:0000313" key="2">
    <source>
        <dbReference type="Proteomes" id="UP001173174"/>
    </source>
</evidence>
<proteinExistence type="predicted"/>
<reference evidence="1" key="1">
    <citation type="journal article" date="2023" name="Pathogens">
        <title>Prevalence of Enterococcus spp. and the Whole-Genome Characteristics of Enterococcus faecium and Enterococcus faecalis Strains Isolated from Free-Living Birds in Poland.</title>
        <authorList>
            <person name="Kwit R."/>
            <person name="Zajac M."/>
            <person name="Smialowska-Weglinska A."/>
            <person name="Skarzynska M."/>
            <person name="Bomba A."/>
            <person name="Lalak A."/>
            <person name="Skrzypiec E."/>
            <person name="Wojdat D."/>
            <person name="Koza W."/>
            <person name="Mikos-Wojewoda E."/>
            <person name="Pasim P."/>
            <person name="Skora M."/>
            <person name="Polak M."/>
            <person name="Wiacek J."/>
            <person name="Wasyl D."/>
        </authorList>
    </citation>
    <scope>NUCLEOTIDE SEQUENCE</scope>
    <source>
        <strain evidence="1">691B_2</strain>
    </source>
</reference>
<accession>A0AAW7KMF6</accession>
<comment type="caution">
    <text evidence="1">The sequence shown here is derived from an EMBL/GenBank/DDBJ whole genome shotgun (WGS) entry which is preliminary data.</text>
</comment>
<evidence type="ECO:0008006" key="3">
    <source>
        <dbReference type="Google" id="ProtNLM"/>
    </source>
</evidence>
<dbReference type="AlphaFoldDB" id="A0AAW7KMF6"/>
<dbReference type="Proteomes" id="UP001173174">
    <property type="component" value="Unassembled WGS sequence"/>
</dbReference>
<name>A0AAW7KMF6_ENTFL</name>
<gene>
    <name evidence="1" type="ORF">P0E79_14900</name>
</gene>
<sequence length="130" mass="15322">LWLINEKKGIIIEAKSRKKEHNAFRKEEHGQLLIAERWFKTKFPDIEALPVSVHQDKIATKASFAEGVKVLTFDNILLIIKETKKLYSQLIDYHLDEKALEVQCQKLLLQFDLLSERFVEKYLDTFETMT</sequence>
<evidence type="ECO:0000313" key="1">
    <source>
        <dbReference type="EMBL" id="MDN3193757.1"/>
    </source>
</evidence>
<feature type="non-terminal residue" evidence="1">
    <location>
        <position position="1"/>
    </location>
</feature>
<reference evidence="1" key="2">
    <citation type="submission" date="2023-03" db="EMBL/GenBank/DDBJ databases">
        <authorList>
            <person name="Zajac M."/>
            <person name="Kwit R."/>
            <person name="Wasyl D."/>
        </authorList>
    </citation>
    <scope>NUCLEOTIDE SEQUENCE</scope>
    <source>
        <strain evidence="1">691B_2</strain>
    </source>
</reference>
<protein>
    <recommendedName>
        <fullName evidence="3">Endonuclease</fullName>
    </recommendedName>
</protein>
<dbReference type="EMBL" id="JAREWH010000031">
    <property type="protein sequence ID" value="MDN3193757.1"/>
    <property type="molecule type" value="Genomic_DNA"/>
</dbReference>